<dbReference type="GO" id="GO:0016973">
    <property type="term" value="P:poly(A)+ mRNA export from nucleus"/>
    <property type="evidence" value="ECO:0007669"/>
    <property type="project" value="TreeGrafter"/>
</dbReference>
<dbReference type="InParanoid" id="H2YAM5"/>
<dbReference type="InterPro" id="IPR051229">
    <property type="entry name" value="ALYREF_mRNA_export"/>
</dbReference>
<evidence type="ECO:0000256" key="1">
    <source>
        <dbReference type="ARBA" id="ARBA00022884"/>
    </source>
</evidence>
<dbReference type="Pfam" id="PF00076">
    <property type="entry name" value="RRM_1"/>
    <property type="match status" value="1"/>
</dbReference>
<dbReference type="GO" id="GO:0003729">
    <property type="term" value="F:mRNA binding"/>
    <property type="evidence" value="ECO:0007669"/>
    <property type="project" value="TreeGrafter"/>
</dbReference>
<organism evidence="5 6">
    <name type="scientific">Ciona savignyi</name>
    <name type="common">Pacific transparent sea squirt</name>
    <dbReference type="NCBI Taxonomy" id="51511"/>
    <lineage>
        <taxon>Eukaryota</taxon>
        <taxon>Metazoa</taxon>
        <taxon>Chordata</taxon>
        <taxon>Tunicata</taxon>
        <taxon>Ascidiacea</taxon>
        <taxon>Phlebobranchia</taxon>
        <taxon>Cionidae</taxon>
        <taxon>Ciona</taxon>
    </lineage>
</organism>
<dbReference type="InterPro" id="IPR012677">
    <property type="entry name" value="Nucleotide-bd_a/b_plait_sf"/>
</dbReference>
<evidence type="ECO:0000256" key="2">
    <source>
        <dbReference type="PROSITE-ProRule" id="PRU00176"/>
    </source>
</evidence>
<dbReference type="GO" id="GO:0016607">
    <property type="term" value="C:nuclear speck"/>
    <property type="evidence" value="ECO:0007669"/>
    <property type="project" value="TreeGrafter"/>
</dbReference>
<reference evidence="6" key="1">
    <citation type="submission" date="2003-08" db="EMBL/GenBank/DDBJ databases">
        <authorList>
            <person name="Birren B."/>
            <person name="Nusbaum C."/>
            <person name="Abebe A."/>
            <person name="Abouelleil A."/>
            <person name="Adekoya E."/>
            <person name="Ait-zahra M."/>
            <person name="Allen N."/>
            <person name="Allen T."/>
            <person name="An P."/>
            <person name="Anderson M."/>
            <person name="Anderson S."/>
            <person name="Arachchi H."/>
            <person name="Armbruster J."/>
            <person name="Bachantsang P."/>
            <person name="Baldwin J."/>
            <person name="Barry A."/>
            <person name="Bayul T."/>
            <person name="Blitshsteyn B."/>
            <person name="Bloom T."/>
            <person name="Blye J."/>
            <person name="Boguslavskiy L."/>
            <person name="Borowsky M."/>
            <person name="Boukhgalter B."/>
            <person name="Brunache A."/>
            <person name="Butler J."/>
            <person name="Calixte N."/>
            <person name="Calvo S."/>
            <person name="Camarata J."/>
            <person name="Campo K."/>
            <person name="Chang J."/>
            <person name="Cheshatsang Y."/>
            <person name="Citroen M."/>
            <person name="Collymore A."/>
            <person name="Considine T."/>
            <person name="Cook A."/>
            <person name="Cooke P."/>
            <person name="Corum B."/>
            <person name="Cuomo C."/>
            <person name="David R."/>
            <person name="Dawoe T."/>
            <person name="Degray S."/>
            <person name="Dodge S."/>
            <person name="Dooley K."/>
            <person name="Dorje P."/>
            <person name="Dorjee K."/>
            <person name="Dorris L."/>
            <person name="Duffey N."/>
            <person name="Dupes A."/>
            <person name="Elkins T."/>
            <person name="Engels R."/>
            <person name="Erickson J."/>
            <person name="Farina A."/>
            <person name="Faro S."/>
            <person name="Ferreira P."/>
            <person name="Fischer H."/>
            <person name="Fitzgerald M."/>
            <person name="Foley K."/>
            <person name="Gage D."/>
            <person name="Galagan J."/>
            <person name="Gearin G."/>
            <person name="Gnerre S."/>
            <person name="Gnirke A."/>
            <person name="Goyette A."/>
            <person name="Graham J."/>
            <person name="Grandbois E."/>
            <person name="Gyaltsen K."/>
            <person name="Hafez N."/>
            <person name="Hagopian D."/>
            <person name="Hagos B."/>
            <person name="Hall J."/>
            <person name="Hatcher B."/>
            <person name="Heller A."/>
            <person name="Higgins H."/>
            <person name="Honan T."/>
            <person name="Horn A."/>
            <person name="Houde N."/>
            <person name="Hughes L."/>
            <person name="Hulme W."/>
            <person name="Husby E."/>
            <person name="Iliev I."/>
            <person name="Jaffe D."/>
            <person name="Jones C."/>
            <person name="Kamal M."/>
            <person name="Kamat A."/>
            <person name="Kamvysselis M."/>
            <person name="Karlsson E."/>
            <person name="Kells C."/>
            <person name="Kieu A."/>
            <person name="Kisner P."/>
            <person name="Kodira C."/>
            <person name="Kulbokas E."/>
            <person name="Labutti K."/>
            <person name="Lama D."/>
            <person name="Landers T."/>
            <person name="Leger J."/>
            <person name="Levine S."/>
            <person name="Lewis D."/>
            <person name="Lewis T."/>
            <person name="Lindblad-toh K."/>
            <person name="Liu X."/>
            <person name="Lokyitsang T."/>
            <person name="Lokyitsang Y."/>
            <person name="Lucien O."/>
            <person name="Lui A."/>
            <person name="Ma L.J."/>
            <person name="Mabbitt R."/>
            <person name="Macdonald J."/>
            <person name="Maclean C."/>
            <person name="Major J."/>
            <person name="Manning J."/>
            <person name="Marabella R."/>
            <person name="Maru K."/>
            <person name="Matthews C."/>
            <person name="Mauceli E."/>
            <person name="Mccarthy M."/>
            <person name="Mcdonough S."/>
            <person name="Mcghee T."/>
            <person name="Meldrim J."/>
            <person name="Meneus L."/>
            <person name="Mesirov J."/>
            <person name="Mihalev A."/>
            <person name="Mihova T."/>
            <person name="Mikkelsen T."/>
            <person name="Mlenga V."/>
            <person name="Moru K."/>
            <person name="Mozes J."/>
            <person name="Mulrain L."/>
            <person name="Munson G."/>
            <person name="Naylor J."/>
            <person name="Newes C."/>
            <person name="Nguyen C."/>
            <person name="Nguyen N."/>
            <person name="Nguyen T."/>
            <person name="Nicol R."/>
            <person name="Nielsen C."/>
            <person name="Nizzari M."/>
            <person name="Norbu C."/>
            <person name="Norbu N."/>
            <person name="O'donnell P."/>
            <person name="Okoawo O."/>
            <person name="O'leary S."/>
            <person name="Omotosho B."/>
            <person name="O'neill K."/>
            <person name="Osman S."/>
            <person name="Parker S."/>
            <person name="Perrin D."/>
            <person name="Phunkhang P."/>
            <person name="Piqani B."/>
            <person name="Purcell S."/>
            <person name="Rachupka T."/>
            <person name="Ramasamy U."/>
            <person name="Rameau R."/>
            <person name="Ray V."/>
            <person name="Raymond C."/>
            <person name="Retta R."/>
            <person name="Richardson S."/>
            <person name="Rise C."/>
            <person name="Rodriguez J."/>
            <person name="Rogers J."/>
            <person name="Rogov P."/>
            <person name="Rutman M."/>
            <person name="Schupbach R."/>
            <person name="Seaman C."/>
            <person name="Settipalli S."/>
            <person name="Sharpe T."/>
            <person name="Sheridan J."/>
            <person name="Sherpa N."/>
            <person name="Shi J."/>
            <person name="Smirnov S."/>
            <person name="Smith C."/>
            <person name="Sougnez C."/>
            <person name="Spencer B."/>
            <person name="Stalker J."/>
            <person name="Stange-thomann N."/>
            <person name="Stavropoulos S."/>
            <person name="Stetson K."/>
            <person name="Stone C."/>
            <person name="Stone S."/>
            <person name="Stubbs M."/>
            <person name="Talamas J."/>
            <person name="Tchuinga P."/>
            <person name="Tenzing P."/>
            <person name="Tesfaye S."/>
            <person name="Theodore J."/>
            <person name="Thoulutsang Y."/>
            <person name="Topham K."/>
            <person name="Towey S."/>
            <person name="Tsamla T."/>
            <person name="Tsomo N."/>
            <person name="Vallee D."/>
            <person name="Vassiliev H."/>
            <person name="Venkataraman V."/>
            <person name="Vinson J."/>
            <person name="Vo A."/>
            <person name="Wade C."/>
            <person name="Wang S."/>
            <person name="Wangchuk T."/>
            <person name="Wangdi T."/>
            <person name="Whittaker C."/>
            <person name="Wilkinson J."/>
            <person name="Wu Y."/>
            <person name="Wyman D."/>
            <person name="Yadav S."/>
            <person name="Yang S."/>
            <person name="Yang X."/>
            <person name="Yeager S."/>
            <person name="Yee E."/>
            <person name="Young G."/>
            <person name="Zainoun J."/>
            <person name="Zembeck L."/>
            <person name="Zimmer A."/>
            <person name="Zody M."/>
            <person name="Lander E."/>
        </authorList>
    </citation>
    <scope>NUCLEOTIDE SEQUENCE [LARGE SCALE GENOMIC DNA]</scope>
</reference>
<feature type="region of interest" description="Disordered" evidence="3">
    <location>
        <begin position="169"/>
        <end position="227"/>
    </location>
</feature>
<dbReference type="PROSITE" id="PS50102">
    <property type="entry name" value="RRM"/>
    <property type="match status" value="1"/>
</dbReference>
<evidence type="ECO:0000313" key="6">
    <source>
        <dbReference type="Proteomes" id="UP000007875"/>
    </source>
</evidence>
<evidence type="ECO:0000259" key="4">
    <source>
        <dbReference type="PROSITE" id="PS50102"/>
    </source>
</evidence>
<proteinExistence type="predicted"/>
<reference evidence="5" key="2">
    <citation type="submission" date="2025-08" db="UniProtKB">
        <authorList>
            <consortium name="Ensembl"/>
        </authorList>
    </citation>
    <scope>IDENTIFICATION</scope>
</reference>
<dbReference type="GeneTree" id="ENSGT00390000018868"/>
<reference evidence="5" key="3">
    <citation type="submission" date="2025-09" db="UniProtKB">
        <authorList>
            <consortium name="Ensembl"/>
        </authorList>
    </citation>
    <scope>IDENTIFICATION</scope>
</reference>
<name>H2YAM5_CIOSA</name>
<dbReference type="HOGENOM" id="CLU_645511_0_0_1"/>
<keyword evidence="1 2" id="KW-0694">RNA-binding</keyword>
<dbReference type="STRING" id="51511.ENSCSAVP00000002373"/>
<dbReference type="InterPro" id="IPR034784">
    <property type="entry name" value="PDIP3_RRM"/>
</dbReference>
<dbReference type="SMART" id="SM00360">
    <property type="entry name" value="RRM"/>
    <property type="match status" value="1"/>
</dbReference>
<evidence type="ECO:0000313" key="5">
    <source>
        <dbReference type="Ensembl" id="ENSCSAVP00000002373.1"/>
    </source>
</evidence>
<dbReference type="Ensembl" id="ENSCSAVT00000002412.1">
    <property type="protein sequence ID" value="ENSCSAVP00000002373.1"/>
    <property type="gene ID" value="ENSCSAVG00000001398.1"/>
</dbReference>
<dbReference type="AlphaFoldDB" id="H2YAM5"/>
<dbReference type="Gene3D" id="3.30.70.330">
    <property type="match status" value="1"/>
</dbReference>
<accession>H2YAM5</accession>
<protein>
    <recommendedName>
        <fullName evidence="4">RRM domain-containing protein</fullName>
    </recommendedName>
</protein>
<dbReference type="eggNOG" id="KOG0533">
    <property type="taxonomic scope" value="Eukaryota"/>
</dbReference>
<feature type="compositionally biased region" description="Basic and acidic residues" evidence="3">
    <location>
        <begin position="30"/>
        <end position="41"/>
    </location>
</feature>
<feature type="region of interest" description="Disordered" evidence="3">
    <location>
        <begin position="30"/>
        <end position="80"/>
    </location>
</feature>
<sequence length="425" mass="48118">MYTTSWHKKQTVPDARLKLQAKTVDARLKLRKQHDKDKPIFDARQAIKAKKIPTPKAAPAPRPRKPVTAPETHAPKSRQPVKFTTRTIRNPGAVVPLENQTLGKKLSLKSMPCGFISVTNGSRVMMEKVTMDDSGLKVAIRNDIMKNKTPQNKKSRENSVKVDKGIKITMKNPDAKKKSYSKPTKTNIQRKLPKKRSLPPPIPEPDEEEIPIITHESPPPRKRKPVSPAGIMYSDAITYPKRSYVEDGPRPMNSSVNKHFFHQFQERTRLFEPLIPHIPEQIEYFPEYDVASPFEGTKILVSNLHPIVVEDDILELFSVLGPVRRARLIGPGKAEVVFVRRDDAILAYQKYNDRDLDGQPMQMQLVLQERNMSTTQYSWMADITPRRTTAGADVTELDPNILQKALFKGGSTSTSARPVVFTVKI</sequence>
<keyword evidence="6" id="KW-1185">Reference proteome</keyword>
<feature type="domain" description="RRM" evidence="4">
    <location>
        <begin position="297"/>
        <end position="368"/>
    </location>
</feature>
<dbReference type="InterPro" id="IPR035979">
    <property type="entry name" value="RBD_domain_sf"/>
</dbReference>
<dbReference type="PANTHER" id="PTHR19965:SF96">
    <property type="entry name" value="POLYMERASE DELTA-INTERACTING PROTEIN 3"/>
    <property type="match status" value="1"/>
</dbReference>
<dbReference type="PANTHER" id="PTHR19965">
    <property type="entry name" value="RNA AND EXPORT FACTOR BINDING PROTEIN"/>
    <property type="match status" value="1"/>
</dbReference>
<dbReference type="SUPFAM" id="SSF54928">
    <property type="entry name" value="RNA-binding domain, RBD"/>
    <property type="match status" value="1"/>
</dbReference>
<evidence type="ECO:0000256" key="3">
    <source>
        <dbReference type="SAM" id="MobiDB-lite"/>
    </source>
</evidence>
<dbReference type="InterPro" id="IPR000504">
    <property type="entry name" value="RRM_dom"/>
</dbReference>
<dbReference type="Proteomes" id="UP000007875">
    <property type="component" value="Unassembled WGS sequence"/>
</dbReference>
<dbReference type="CDD" id="cd12681">
    <property type="entry name" value="RRM_SKAR"/>
    <property type="match status" value="1"/>
</dbReference>
<dbReference type="OMA" id="DGQPMQM"/>